<name>A0A2A5WVM4_9GAMM</name>
<comment type="caution">
    <text evidence="1">The sequence shown here is derived from an EMBL/GenBank/DDBJ whole genome shotgun (WGS) entry which is preliminary data.</text>
</comment>
<protein>
    <submittedName>
        <fullName evidence="1">Uncharacterized protein</fullName>
    </submittedName>
</protein>
<dbReference type="Proteomes" id="UP000219327">
    <property type="component" value="Unassembled WGS sequence"/>
</dbReference>
<gene>
    <name evidence="1" type="ORF">CNE99_04125</name>
</gene>
<feature type="non-terminal residue" evidence="1">
    <location>
        <position position="125"/>
    </location>
</feature>
<evidence type="ECO:0000313" key="1">
    <source>
        <dbReference type="EMBL" id="PDH40254.1"/>
    </source>
</evidence>
<evidence type="ECO:0000313" key="2">
    <source>
        <dbReference type="Proteomes" id="UP000219327"/>
    </source>
</evidence>
<reference evidence="1 2" key="1">
    <citation type="submission" date="2017-08" db="EMBL/GenBank/DDBJ databases">
        <title>Fine stratification of microbial communities through a metagenomic profile of the photic zone.</title>
        <authorList>
            <person name="Haro-Moreno J.M."/>
            <person name="Lopez-Perez M."/>
            <person name="De La Torre J."/>
            <person name="Picazo A."/>
            <person name="Camacho A."/>
            <person name="Rodriguez-Valera F."/>
        </authorList>
    </citation>
    <scope>NUCLEOTIDE SEQUENCE [LARGE SCALE GENOMIC DNA]</scope>
    <source>
        <strain evidence="1">MED-G24</strain>
    </source>
</reference>
<sequence length="125" mass="13671">MCTLAHVFEDAGLATVVLTPMWEVAERMNVPRALHTRFPVGLSLGKPRDKAFQDEVLQAAFDLLSEPEGPVLKEFPVSISSTGGEPLACPLPPRMNADLHPAVDEAQALKAAYDRAYEKNKRTSI</sequence>
<accession>A0A2A5WVM4</accession>
<organism evidence="1 2">
    <name type="scientific">OM182 bacterium MED-G24</name>
    <dbReference type="NCBI Taxonomy" id="1986255"/>
    <lineage>
        <taxon>Bacteria</taxon>
        <taxon>Pseudomonadati</taxon>
        <taxon>Pseudomonadota</taxon>
        <taxon>Gammaproteobacteria</taxon>
        <taxon>OMG group</taxon>
        <taxon>OM182 clade</taxon>
    </lineage>
</organism>
<proteinExistence type="predicted"/>
<dbReference type="AlphaFoldDB" id="A0A2A5WVM4"/>
<dbReference type="EMBL" id="NTKD01000014">
    <property type="protein sequence ID" value="PDH40254.1"/>
    <property type="molecule type" value="Genomic_DNA"/>
</dbReference>